<evidence type="ECO:0000256" key="2">
    <source>
        <dbReference type="ARBA" id="ARBA00022603"/>
    </source>
</evidence>
<evidence type="ECO:0000256" key="1">
    <source>
        <dbReference type="ARBA" id="ARBA00008361"/>
    </source>
</evidence>
<gene>
    <name evidence="4" type="ORF">VM57_08870</name>
</gene>
<dbReference type="RefSeq" id="WP_005413143.1">
    <property type="nucleotide sequence ID" value="NZ_BKBG02000001.1"/>
</dbReference>
<sequence>MTTSDSTERFSSRVADYVRYRPDYPPALLEWLHGPMDVSHQARVADIGAGTGISSRQFLASGHPLVAVEPNAAMRAAAEEWLAPQYPGFSAVDGRAEATGLDDASIDLVSVAQAFHWFDTVAVRAEWQRILCPGGLALIYWNSRLLDASPFLVGYEQLLLDYGTDYTAVAERYQDDATMQAWFGRGLRGMVELPNVQHLDFDALRGRLLSSSYAPQSGHPRHAPMIDALQDLFAAHAVDGQVAFEYRTRAFLGTLD</sequence>
<dbReference type="InterPro" id="IPR029063">
    <property type="entry name" value="SAM-dependent_MTases_sf"/>
</dbReference>
<dbReference type="EMBL" id="JZRZ01000017">
    <property type="protein sequence ID" value="KKD57311.1"/>
    <property type="molecule type" value="Genomic_DNA"/>
</dbReference>
<dbReference type="InterPro" id="IPR013216">
    <property type="entry name" value="Methyltransf_11"/>
</dbReference>
<dbReference type="InterPro" id="IPR051052">
    <property type="entry name" value="Diverse_substrate_MTase"/>
</dbReference>
<dbReference type="Proteomes" id="UP000243478">
    <property type="component" value="Unassembled WGS sequence"/>
</dbReference>
<keyword evidence="3 4" id="KW-0808">Transferase</keyword>
<organism evidence="4 5">
    <name type="scientific">Stenotrophomonas maltophilia</name>
    <name type="common">Pseudomonas maltophilia</name>
    <name type="synonym">Xanthomonas maltophilia</name>
    <dbReference type="NCBI Taxonomy" id="40324"/>
    <lineage>
        <taxon>Bacteria</taxon>
        <taxon>Pseudomonadati</taxon>
        <taxon>Pseudomonadota</taxon>
        <taxon>Gammaproteobacteria</taxon>
        <taxon>Lysobacterales</taxon>
        <taxon>Lysobacteraceae</taxon>
        <taxon>Stenotrophomonas</taxon>
        <taxon>Stenotrophomonas maltophilia group</taxon>
    </lineage>
</organism>
<dbReference type="CDD" id="cd02440">
    <property type="entry name" value="AdoMet_MTases"/>
    <property type="match status" value="1"/>
</dbReference>
<dbReference type="SUPFAM" id="SSF53335">
    <property type="entry name" value="S-adenosyl-L-methionine-dependent methyltransferases"/>
    <property type="match status" value="1"/>
</dbReference>
<dbReference type="GO" id="GO:0008757">
    <property type="term" value="F:S-adenosylmethionine-dependent methyltransferase activity"/>
    <property type="evidence" value="ECO:0007669"/>
    <property type="project" value="InterPro"/>
</dbReference>
<dbReference type="Pfam" id="PF08241">
    <property type="entry name" value="Methyltransf_11"/>
    <property type="match status" value="1"/>
</dbReference>
<comment type="similarity">
    <text evidence="1">Belongs to the methyltransferase superfamily.</text>
</comment>
<evidence type="ECO:0000313" key="5">
    <source>
        <dbReference type="Proteomes" id="UP000243478"/>
    </source>
</evidence>
<accession>A0A0F5ZNJ9</accession>
<evidence type="ECO:0000313" key="4">
    <source>
        <dbReference type="EMBL" id="KKD57311.1"/>
    </source>
</evidence>
<dbReference type="PANTHER" id="PTHR44942">
    <property type="entry name" value="METHYLTRANSF_11 DOMAIN-CONTAINING PROTEIN"/>
    <property type="match status" value="1"/>
</dbReference>
<proteinExistence type="inferred from homology"/>
<dbReference type="PANTHER" id="PTHR44942:SF4">
    <property type="entry name" value="METHYLTRANSFERASE TYPE 11 DOMAIN-CONTAINING PROTEIN"/>
    <property type="match status" value="1"/>
</dbReference>
<dbReference type="PATRIC" id="fig|40324.63.peg.3284"/>
<name>A0A0F5ZNJ9_STEMA</name>
<comment type="caution">
    <text evidence="4">The sequence shown here is derived from an EMBL/GenBank/DDBJ whole genome shotgun (WGS) entry which is preliminary data.</text>
</comment>
<keyword evidence="2 4" id="KW-0489">Methyltransferase</keyword>
<dbReference type="GO" id="GO:0032259">
    <property type="term" value="P:methylation"/>
    <property type="evidence" value="ECO:0007669"/>
    <property type="project" value="UniProtKB-KW"/>
</dbReference>
<protein>
    <submittedName>
        <fullName evidence="4">Methyltransferase</fullName>
    </submittedName>
</protein>
<dbReference type="AlphaFoldDB" id="A0A0F5ZNJ9"/>
<dbReference type="Gene3D" id="3.40.50.150">
    <property type="entry name" value="Vaccinia Virus protein VP39"/>
    <property type="match status" value="1"/>
</dbReference>
<evidence type="ECO:0000256" key="3">
    <source>
        <dbReference type="ARBA" id="ARBA00022679"/>
    </source>
</evidence>
<reference evidence="4 5" key="1">
    <citation type="submission" date="2015-03" db="EMBL/GenBank/DDBJ databases">
        <title>Draft genome of Stenotrophomonas maltophila isolated from urine specimen.</title>
        <authorList>
            <person name="Murugan N."/>
            <person name="Malathi J."/>
            <person name="Umashankar V."/>
            <person name="Madhavan H."/>
        </authorList>
    </citation>
    <scope>NUCLEOTIDE SEQUENCE [LARGE SCALE GENOMIC DNA]</scope>
    <source>
        <strain evidence="4 5">JMNMN1</strain>
    </source>
</reference>